<keyword evidence="1" id="KW-0732">Signal</keyword>
<dbReference type="InterPro" id="IPR036582">
    <property type="entry name" value="Mao_N_sf"/>
</dbReference>
<reference evidence="3" key="1">
    <citation type="submission" date="2020-10" db="EMBL/GenBank/DDBJ databases">
        <authorList>
            <person name="Gilroy R."/>
        </authorList>
    </citation>
    <scope>NUCLEOTIDE SEQUENCE</scope>
    <source>
        <strain evidence="3">USAMLcec3-3695</strain>
    </source>
</reference>
<gene>
    <name evidence="3" type="ORF">IAA61_06615</name>
</gene>
<protein>
    <submittedName>
        <fullName evidence="3">Copper amine oxidase N-terminal domain-containing protein</fullName>
    </submittedName>
</protein>
<reference evidence="3" key="2">
    <citation type="journal article" date="2021" name="PeerJ">
        <title>Extensive microbial diversity within the chicken gut microbiome revealed by metagenomics and culture.</title>
        <authorList>
            <person name="Gilroy R."/>
            <person name="Ravi A."/>
            <person name="Getino M."/>
            <person name="Pursley I."/>
            <person name="Horton D.L."/>
            <person name="Alikhan N.F."/>
            <person name="Baker D."/>
            <person name="Gharbi K."/>
            <person name="Hall N."/>
            <person name="Watson M."/>
            <person name="Adriaenssens E.M."/>
            <person name="Foster-Nyarko E."/>
            <person name="Jarju S."/>
            <person name="Secka A."/>
            <person name="Antonio M."/>
            <person name="Oren A."/>
            <person name="Chaudhuri R.R."/>
            <person name="La Ragione R."/>
            <person name="Hildebrand F."/>
            <person name="Pallen M.J."/>
        </authorList>
    </citation>
    <scope>NUCLEOTIDE SEQUENCE</scope>
    <source>
        <strain evidence="3">USAMLcec3-3695</strain>
    </source>
</reference>
<feature type="chain" id="PRO_5038536621" evidence="1">
    <location>
        <begin position="25"/>
        <end position="270"/>
    </location>
</feature>
<organism evidence="3 4">
    <name type="scientific">Candidatus Ornithomonoglobus merdipullorum</name>
    <dbReference type="NCBI Taxonomy" id="2840895"/>
    <lineage>
        <taxon>Bacteria</taxon>
        <taxon>Bacillati</taxon>
        <taxon>Bacillota</taxon>
        <taxon>Clostridia</taxon>
        <taxon>Candidatus Ornithomonoglobus</taxon>
    </lineage>
</organism>
<accession>A0A9D1SEI6</accession>
<dbReference type="InterPro" id="IPR012854">
    <property type="entry name" value="Cu_amine_oxidase-like_N"/>
</dbReference>
<evidence type="ECO:0000259" key="2">
    <source>
        <dbReference type="Pfam" id="PF07833"/>
    </source>
</evidence>
<comment type="caution">
    <text evidence="3">The sequence shown here is derived from an EMBL/GenBank/DDBJ whole genome shotgun (WGS) entry which is preliminary data.</text>
</comment>
<evidence type="ECO:0000313" key="3">
    <source>
        <dbReference type="EMBL" id="HIU57469.1"/>
    </source>
</evidence>
<dbReference type="Gene3D" id="3.30.457.10">
    <property type="entry name" value="Copper amine oxidase-like, N-terminal domain"/>
    <property type="match status" value="1"/>
</dbReference>
<dbReference type="AlphaFoldDB" id="A0A9D1SEI6"/>
<evidence type="ECO:0000256" key="1">
    <source>
        <dbReference type="SAM" id="SignalP"/>
    </source>
</evidence>
<dbReference type="Pfam" id="PF07833">
    <property type="entry name" value="Cu_amine_oxidN1"/>
    <property type="match status" value="1"/>
</dbReference>
<dbReference type="EMBL" id="DVNB01000070">
    <property type="protein sequence ID" value="HIU57469.1"/>
    <property type="molecule type" value="Genomic_DNA"/>
</dbReference>
<dbReference type="Proteomes" id="UP000824109">
    <property type="component" value="Unassembled WGS sequence"/>
</dbReference>
<name>A0A9D1SEI6_9FIRM</name>
<feature type="domain" description="Copper amine oxidase-like N-terminal" evidence="2">
    <location>
        <begin position="151"/>
        <end position="269"/>
    </location>
</feature>
<feature type="signal peptide" evidence="1">
    <location>
        <begin position="1"/>
        <end position="24"/>
    </location>
</feature>
<proteinExistence type="predicted"/>
<dbReference type="SUPFAM" id="SSF55383">
    <property type="entry name" value="Copper amine oxidase, domain N"/>
    <property type="match status" value="1"/>
</dbReference>
<sequence length="270" mass="30495">MKKLKKNIICGFTAIMCMFPSASAAPDHSSYEGLWTADPSVSVYEDHRGIDITRADASSMDFRFFWYQSEFEIQDAVIDGNTVYGEYYEVWDDGIDWDNYVVSGSVTLILETDHINVLWNSNENGSVSSKNFDVYNPDFRYVESAPLTVMLNGNKVYFPDQQPVILNGRTLVPIRAMIEAMNGNVGWDEEQQQVSIDLGGHIIISLRINDYVMNVKRPQASLEKKKEYDISLDVPAQIINGRTMIPIRAVAEALDKNVDWDAGTNTVIIQ</sequence>
<evidence type="ECO:0000313" key="4">
    <source>
        <dbReference type="Proteomes" id="UP000824109"/>
    </source>
</evidence>